<organism evidence="2 3">
    <name type="scientific">Lophiostoma macrostomum CBS 122681</name>
    <dbReference type="NCBI Taxonomy" id="1314788"/>
    <lineage>
        <taxon>Eukaryota</taxon>
        <taxon>Fungi</taxon>
        <taxon>Dikarya</taxon>
        <taxon>Ascomycota</taxon>
        <taxon>Pezizomycotina</taxon>
        <taxon>Dothideomycetes</taxon>
        <taxon>Pleosporomycetidae</taxon>
        <taxon>Pleosporales</taxon>
        <taxon>Lophiostomataceae</taxon>
        <taxon>Lophiostoma</taxon>
    </lineage>
</organism>
<evidence type="ECO:0000256" key="1">
    <source>
        <dbReference type="SAM" id="MobiDB-lite"/>
    </source>
</evidence>
<protein>
    <submittedName>
        <fullName evidence="2">Uncharacterized protein</fullName>
    </submittedName>
</protein>
<evidence type="ECO:0000313" key="3">
    <source>
        <dbReference type="Proteomes" id="UP000799324"/>
    </source>
</evidence>
<dbReference type="AlphaFoldDB" id="A0A6A6SLS1"/>
<feature type="compositionally biased region" description="Basic residues" evidence="1">
    <location>
        <begin position="19"/>
        <end position="31"/>
    </location>
</feature>
<evidence type="ECO:0000313" key="2">
    <source>
        <dbReference type="EMBL" id="KAF2647917.1"/>
    </source>
</evidence>
<feature type="region of interest" description="Disordered" evidence="1">
    <location>
        <begin position="1"/>
        <end position="35"/>
    </location>
</feature>
<sequence length="224" mass="24945">MSIRISEPAERGRSASKWYRNKRSPSPKKKGGWMGSLESFRENFNGAGFRNQNIPYVDPNTRMTEDAEIRSQLDEAFFQRLKDLAQEPHGDLTITDIFIIEVGNGSKPEYYKIYMEACNDKGEVFPIGESEHGENAVEAFKSLMQNLEGWVKVECKLTDAAFAKKFPPLKATSSGMSKFPKSPYPRLSDSTQASPIGLGMNSAEGSGSLEEELTRLQKSPTAGF</sequence>
<keyword evidence="3" id="KW-1185">Reference proteome</keyword>
<name>A0A6A6SLS1_9PLEO</name>
<dbReference type="EMBL" id="MU004571">
    <property type="protein sequence ID" value="KAF2647917.1"/>
    <property type="molecule type" value="Genomic_DNA"/>
</dbReference>
<proteinExistence type="predicted"/>
<dbReference type="Proteomes" id="UP000799324">
    <property type="component" value="Unassembled WGS sequence"/>
</dbReference>
<feature type="region of interest" description="Disordered" evidence="1">
    <location>
        <begin position="172"/>
        <end position="224"/>
    </location>
</feature>
<accession>A0A6A6SLS1</accession>
<gene>
    <name evidence="2" type="ORF">K491DRAFT_685114</name>
</gene>
<reference evidence="2" key="1">
    <citation type="journal article" date="2020" name="Stud. Mycol.">
        <title>101 Dothideomycetes genomes: a test case for predicting lifestyles and emergence of pathogens.</title>
        <authorList>
            <person name="Haridas S."/>
            <person name="Albert R."/>
            <person name="Binder M."/>
            <person name="Bloem J."/>
            <person name="Labutti K."/>
            <person name="Salamov A."/>
            <person name="Andreopoulos B."/>
            <person name="Baker S."/>
            <person name="Barry K."/>
            <person name="Bills G."/>
            <person name="Bluhm B."/>
            <person name="Cannon C."/>
            <person name="Castanera R."/>
            <person name="Culley D."/>
            <person name="Daum C."/>
            <person name="Ezra D."/>
            <person name="Gonzalez J."/>
            <person name="Henrissat B."/>
            <person name="Kuo A."/>
            <person name="Liang C."/>
            <person name="Lipzen A."/>
            <person name="Lutzoni F."/>
            <person name="Magnuson J."/>
            <person name="Mondo S."/>
            <person name="Nolan M."/>
            <person name="Ohm R."/>
            <person name="Pangilinan J."/>
            <person name="Park H.-J."/>
            <person name="Ramirez L."/>
            <person name="Alfaro M."/>
            <person name="Sun H."/>
            <person name="Tritt A."/>
            <person name="Yoshinaga Y."/>
            <person name="Zwiers L.-H."/>
            <person name="Turgeon B."/>
            <person name="Goodwin S."/>
            <person name="Spatafora J."/>
            <person name="Crous P."/>
            <person name="Grigoriev I."/>
        </authorList>
    </citation>
    <scope>NUCLEOTIDE SEQUENCE</scope>
    <source>
        <strain evidence="2">CBS 122681</strain>
    </source>
</reference>